<dbReference type="Pfam" id="PF14332">
    <property type="entry name" value="DUF4388"/>
    <property type="match status" value="1"/>
</dbReference>
<dbReference type="SUPFAM" id="SSF52172">
    <property type="entry name" value="CheY-like"/>
    <property type="match status" value="1"/>
</dbReference>
<dbReference type="EMBL" id="JAIHOM010000098">
    <property type="protein sequence ID" value="MCW6037936.1"/>
    <property type="molecule type" value="Genomic_DNA"/>
</dbReference>
<organism evidence="4 5">
    <name type="scientific">Spirulina subsalsa FACHB-351</name>
    <dbReference type="NCBI Taxonomy" id="234711"/>
    <lineage>
        <taxon>Bacteria</taxon>
        <taxon>Bacillati</taxon>
        <taxon>Cyanobacteriota</taxon>
        <taxon>Cyanophyceae</taxon>
        <taxon>Spirulinales</taxon>
        <taxon>Spirulinaceae</taxon>
        <taxon>Spirulina</taxon>
    </lineage>
</organism>
<feature type="domain" description="Response regulatory" evidence="3">
    <location>
        <begin position="273"/>
        <end position="389"/>
    </location>
</feature>
<dbReference type="RefSeq" id="WP_265265817.1">
    <property type="nucleotide sequence ID" value="NZ_JAIHOM010000098.1"/>
</dbReference>
<gene>
    <name evidence="4" type="ORF">K4A83_16880</name>
</gene>
<dbReference type="SMART" id="SM00448">
    <property type="entry name" value="REC"/>
    <property type="match status" value="1"/>
</dbReference>
<dbReference type="Proteomes" id="UP001526426">
    <property type="component" value="Unassembled WGS sequence"/>
</dbReference>
<keyword evidence="5" id="KW-1185">Reference proteome</keyword>
<evidence type="ECO:0000313" key="4">
    <source>
        <dbReference type="EMBL" id="MCW6037936.1"/>
    </source>
</evidence>
<keyword evidence="1 2" id="KW-0597">Phosphoprotein</keyword>
<sequence length="392" mass="44488">MQGTLNEIDIRSILQLIELGQRTGELLVETTSPSSSNSHSLITHSSPTLSLPDQLFWFVFFINGKIAYAADSRSSNLGRLRDYLRHYKIDNALAEVASPSMSMTTPEYAHLWLLLENQVLTPAQGRNIIQGMVTETLFDLLSLHQGVFNFEIGSAIAPQLTTLEIASLSPRIMKQVQQWKQFHPHIQSPDQCPILSNPQALQTSLPPKAYKSLKHWSDGKTSLRQLSRYLNRDLLSIARAIYPYIQRGWIQLLDSNLPPNRAISWNPPQTQTHIVCIDDDRTIGKSVEYMLTPHNYQVTALTDPLQALREVFLLKPDLILCDIAMPQLDGYELCAMLRSSNTFRQIPILMLTGKEGFIDRVRAKLVGSNDYLTKPFDETELLMLIEKYLTLK</sequence>
<dbReference type="PANTHER" id="PTHR44591:SF3">
    <property type="entry name" value="RESPONSE REGULATORY DOMAIN-CONTAINING PROTEIN"/>
    <property type="match status" value="1"/>
</dbReference>
<reference evidence="4 5" key="1">
    <citation type="submission" date="2021-08" db="EMBL/GenBank/DDBJ databases">
        <title>Draft genome sequence of Spirulina subsalsa with high tolerance to salinity and hype-accumulation of phycocyanin.</title>
        <authorList>
            <person name="Pei H."/>
            <person name="Jiang L."/>
        </authorList>
    </citation>
    <scope>NUCLEOTIDE SEQUENCE [LARGE SCALE GENOMIC DNA]</scope>
    <source>
        <strain evidence="4 5">FACHB-351</strain>
    </source>
</reference>
<evidence type="ECO:0000256" key="1">
    <source>
        <dbReference type="ARBA" id="ARBA00022553"/>
    </source>
</evidence>
<feature type="modified residue" description="4-aspartylphosphate" evidence="2">
    <location>
        <position position="322"/>
    </location>
</feature>
<evidence type="ECO:0000313" key="5">
    <source>
        <dbReference type="Proteomes" id="UP001526426"/>
    </source>
</evidence>
<dbReference type="PROSITE" id="PS50110">
    <property type="entry name" value="RESPONSE_REGULATORY"/>
    <property type="match status" value="1"/>
</dbReference>
<dbReference type="PIRSF" id="PIRSF005897">
    <property type="entry name" value="RR_PatA"/>
    <property type="match status" value="1"/>
</dbReference>
<dbReference type="InterPro" id="IPR024186">
    <property type="entry name" value="Sig_transdc_resp-reg_PatA"/>
</dbReference>
<proteinExistence type="predicted"/>
<dbReference type="PANTHER" id="PTHR44591">
    <property type="entry name" value="STRESS RESPONSE REGULATOR PROTEIN 1"/>
    <property type="match status" value="1"/>
</dbReference>
<dbReference type="InterPro" id="IPR050595">
    <property type="entry name" value="Bact_response_regulator"/>
</dbReference>
<dbReference type="Gene3D" id="3.40.50.2300">
    <property type="match status" value="1"/>
</dbReference>
<comment type="caution">
    <text evidence="4">The sequence shown here is derived from an EMBL/GenBank/DDBJ whole genome shotgun (WGS) entry which is preliminary data.</text>
</comment>
<dbReference type="InterPro" id="IPR001789">
    <property type="entry name" value="Sig_transdc_resp-reg_receiver"/>
</dbReference>
<evidence type="ECO:0000259" key="3">
    <source>
        <dbReference type="PROSITE" id="PS50110"/>
    </source>
</evidence>
<dbReference type="InterPro" id="IPR025497">
    <property type="entry name" value="PatA-like_N"/>
</dbReference>
<evidence type="ECO:0000256" key="2">
    <source>
        <dbReference type="PROSITE-ProRule" id="PRU00169"/>
    </source>
</evidence>
<protein>
    <submittedName>
        <fullName evidence="4">Response regulator</fullName>
    </submittedName>
</protein>
<dbReference type="InterPro" id="IPR011006">
    <property type="entry name" value="CheY-like_superfamily"/>
</dbReference>
<dbReference type="Pfam" id="PF00072">
    <property type="entry name" value="Response_reg"/>
    <property type="match status" value="1"/>
</dbReference>
<name>A0ABT3L8U9_9CYAN</name>
<accession>A0ABT3L8U9</accession>